<feature type="transmembrane region" description="Helical" evidence="1">
    <location>
        <begin position="54"/>
        <end position="82"/>
    </location>
</feature>
<protein>
    <submittedName>
        <fullName evidence="2">Uncharacterized protein</fullName>
    </submittedName>
</protein>
<keyword evidence="1" id="KW-1133">Transmembrane helix</keyword>
<organism evidence="2 3">
    <name type="scientific">Gluconacetobacter diazotrophicus</name>
    <name type="common">Acetobacter diazotrophicus</name>
    <dbReference type="NCBI Taxonomy" id="33996"/>
    <lineage>
        <taxon>Bacteria</taxon>
        <taxon>Pseudomonadati</taxon>
        <taxon>Pseudomonadota</taxon>
        <taxon>Alphaproteobacteria</taxon>
        <taxon>Acetobacterales</taxon>
        <taxon>Acetobacteraceae</taxon>
        <taxon>Gluconacetobacter</taxon>
    </lineage>
</organism>
<evidence type="ECO:0000313" key="3">
    <source>
        <dbReference type="Proteomes" id="UP000550787"/>
    </source>
</evidence>
<keyword evidence="1" id="KW-0472">Membrane</keyword>
<comment type="caution">
    <text evidence="2">The sequence shown here is derived from an EMBL/GenBank/DDBJ whole genome shotgun (WGS) entry which is preliminary data.</text>
</comment>
<sequence length="157" mass="17543">MLIMEAGDKTKEGKVVAKKGGMTLNEMWTSGKRVFVYSFSRGEILRTIRLGARMAIFCCVGWYVALFGVMVVISALLLAYAIAPSDQNVAAIVRFLQEANTRPPEYFRSLLVLVHEKIVHEVWVSILYSIGMTPVLGVIAQAARCCGHDHDRHMVER</sequence>
<gene>
    <name evidence="2" type="ORF">HLH33_17255</name>
</gene>
<dbReference type="RefSeq" id="WP_183116491.1">
    <property type="nucleotide sequence ID" value="NZ_JABEQG010000053.1"/>
</dbReference>
<evidence type="ECO:0000256" key="1">
    <source>
        <dbReference type="SAM" id="Phobius"/>
    </source>
</evidence>
<proteinExistence type="predicted"/>
<accession>A0A7W4I831</accession>
<reference evidence="2 3" key="1">
    <citation type="submission" date="2020-04" db="EMBL/GenBank/DDBJ databases">
        <title>Description of novel Gluconacetobacter.</title>
        <authorList>
            <person name="Sombolestani A."/>
        </authorList>
    </citation>
    <scope>NUCLEOTIDE SEQUENCE [LARGE SCALE GENOMIC DNA]</scope>
    <source>
        <strain evidence="2 3">LMG 7603</strain>
    </source>
</reference>
<dbReference type="Proteomes" id="UP000550787">
    <property type="component" value="Unassembled WGS sequence"/>
</dbReference>
<evidence type="ECO:0000313" key="2">
    <source>
        <dbReference type="EMBL" id="MBB2158020.1"/>
    </source>
</evidence>
<dbReference type="AlphaFoldDB" id="A0A7W4I831"/>
<dbReference type="EMBL" id="JABEQG010000053">
    <property type="protein sequence ID" value="MBB2158020.1"/>
    <property type="molecule type" value="Genomic_DNA"/>
</dbReference>
<keyword evidence="1" id="KW-0812">Transmembrane</keyword>
<name>A0A7W4I831_GLUDI</name>